<evidence type="ECO:0000313" key="10">
    <source>
        <dbReference type="Proteomes" id="UP001174691"/>
    </source>
</evidence>
<dbReference type="GO" id="GO:0032259">
    <property type="term" value="P:methylation"/>
    <property type="evidence" value="ECO:0007669"/>
    <property type="project" value="UniProtKB-KW"/>
</dbReference>
<dbReference type="Gene3D" id="1.10.8.100">
    <property type="entry name" value="Ribosomal RNA adenine dimethylase-like, domain 2"/>
    <property type="match status" value="1"/>
</dbReference>
<dbReference type="GO" id="GO:0003723">
    <property type="term" value="F:RNA binding"/>
    <property type="evidence" value="ECO:0007669"/>
    <property type="project" value="UniProtKB-KW"/>
</dbReference>
<comment type="caution">
    <text evidence="9">The sequence shown here is derived from an EMBL/GenBank/DDBJ whole genome shotgun (WGS) entry which is preliminary data.</text>
</comment>
<keyword evidence="3 7" id="KW-0808">Transferase</keyword>
<dbReference type="PANTHER" id="PTHR11727:SF17">
    <property type="entry name" value="DIMETHYLADENOSINE TRANSFERASE 1, MITOCHONDRIAL"/>
    <property type="match status" value="1"/>
</dbReference>
<dbReference type="SUPFAM" id="SSF53335">
    <property type="entry name" value="S-adenosyl-L-methionine-dependent methyltransferases"/>
    <property type="match status" value="1"/>
</dbReference>
<keyword evidence="2 7" id="KW-0489">Methyltransferase</keyword>
<dbReference type="GO" id="GO:0034246">
    <property type="term" value="F:mitochondrial transcription factor activity"/>
    <property type="evidence" value="ECO:0007669"/>
    <property type="project" value="TreeGrafter"/>
</dbReference>
<evidence type="ECO:0000256" key="4">
    <source>
        <dbReference type="ARBA" id="ARBA00022691"/>
    </source>
</evidence>
<reference evidence="9" key="1">
    <citation type="submission" date="2022-07" db="EMBL/GenBank/DDBJ databases">
        <title>Fungi with potential for degradation of polypropylene.</title>
        <authorList>
            <person name="Gostincar C."/>
        </authorList>
    </citation>
    <scope>NUCLEOTIDE SEQUENCE</scope>
    <source>
        <strain evidence="9">EXF-13287</strain>
    </source>
</reference>
<dbReference type="PANTHER" id="PTHR11727">
    <property type="entry name" value="DIMETHYLADENOSINE TRANSFERASE"/>
    <property type="match status" value="1"/>
</dbReference>
<feature type="compositionally biased region" description="Acidic residues" evidence="8">
    <location>
        <begin position="572"/>
        <end position="582"/>
    </location>
</feature>
<dbReference type="GO" id="GO:0034245">
    <property type="term" value="C:mitochondrial DNA-directed RNA polymerase complex"/>
    <property type="evidence" value="ECO:0007669"/>
    <property type="project" value="TreeGrafter"/>
</dbReference>
<evidence type="ECO:0000313" key="9">
    <source>
        <dbReference type="EMBL" id="KAJ9139504.1"/>
    </source>
</evidence>
<evidence type="ECO:0000256" key="6">
    <source>
        <dbReference type="ARBA" id="ARBA00024915"/>
    </source>
</evidence>
<accession>A0AA38VMB9</accession>
<comment type="similarity">
    <text evidence="7">Belongs to the class I-like SAM-binding methyltransferase superfamily. rRNA adenine N(6)-methyltransferase family.</text>
</comment>
<evidence type="ECO:0000256" key="3">
    <source>
        <dbReference type="ARBA" id="ARBA00022679"/>
    </source>
</evidence>
<dbReference type="GO" id="GO:0006364">
    <property type="term" value="P:rRNA processing"/>
    <property type="evidence" value="ECO:0007669"/>
    <property type="project" value="UniProtKB-KW"/>
</dbReference>
<gene>
    <name evidence="9" type="ORF">NKR19_g7420</name>
</gene>
<keyword evidence="10" id="KW-1185">Reference proteome</keyword>
<protein>
    <recommendedName>
        <fullName evidence="7">rRNA adenine N(6)-methyltransferase</fullName>
        <ecNumber evidence="7">2.1.1.-</ecNumber>
    </recommendedName>
</protein>
<dbReference type="GO" id="GO:0006391">
    <property type="term" value="P:transcription initiation at mitochondrial promoter"/>
    <property type="evidence" value="ECO:0007669"/>
    <property type="project" value="TreeGrafter"/>
</dbReference>
<evidence type="ECO:0000256" key="7">
    <source>
        <dbReference type="RuleBase" id="RU362106"/>
    </source>
</evidence>
<dbReference type="GO" id="GO:0005759">
    <property type="term" value="C:mitochondrial matrix"/>
    <property type="evidence" value="ECO:0007669"/>
    <property type="project" value="TreeGrafter"/>
</dbReference>
<sequence length="590" mass="67195">MFVARVCVRNASVSKPIAGFVAQQRRRVSVARETILQTETPTAERLAATNLWYYGRKPLSKDKKKVKGDKHRVNIADEKLCDDVINYIRPTLDRHAGCDIVDLFPGAGLWSRKLHDVLQPRSHILLEPDEDLYAPFLEPLASRPNVTLVRKSGIVWSELNEVLTKEYLPHQIERDPRTKTPQRNDTLLVTANLSFFPKRKYESFANVTQLLLYQFINSIRSGTLFQKYGLVRMLIWVREEEKSAVMPRTIQRRKRLSIDAEMNTEYVAELAGADHAKGQDGAPGRFARDHVIDLESIRAVLARMKASGTVIPPGRETSLVREFTALGKSRQAAVRAGSQPAYFDRPYRAELEQLEADFESGRLSKADQQKHRRLTDLRYKVNWELKRHRAIHEMLSDTSATPADWAEKIKRLDKYLRIEFMLTRDNLHVFRQEPPVLTWDRRPVEPLVIRDTEFFPNVPCALLDIQPKATHPLLREMGPGTNRAGDMFAVILSSLMRSSIDPLGKVLESIYPGAKEGVLPNCPSLGGDMLPPGYAEWDARSLNERQFAEILEAWMEWPFRPGFSELIGRESEDSDLAGDDESGAVQTGDF</sequence>
<proteinExistence type="inferred from homology"/>
<name>A0AA38VMB9_9PEZI</name>
<organism evidence="9 10">
    <name type="scientific">Coniochaeta hoffmannii</name>
    <dbReference type="NCBI Taxonomy" id="91930"/>
    <lineage>
        <taxon>Eukaryota</taxon>
        <taxon>Fungi</taxon>
        <taxon>Dikarya</taxon>
        <taxon>Ascomycota</taxon>
        <taxon>Pezizomycotina</taxon>
        <taxon>Sordariomycetes</taxon>
        <taxon>Sordariomycetidae</taxon>
        <taxon>Coniochaetales</taxon>
        <taxon>Coniochaetaceae</taxon>
        <taxon>Coniochaeta</taxon>
    </lineage>
</organism>
<dbReference type="EMBL" id="JANBVN010000129">
    <property type="protein sequence ID" value="KAJ9139504.1"/>
    <property type="molecule type" value="Genomic_DNA"/>
</dbReference>
<dbReference type="GO" id="GO:0008168">
    <property type="term" value="F:methyltransferase activity"/>
    <property type="evidence" value="ECO:0007669"/>
    <property type="project" value="UniProtKB-KW"/>
</dbReference>
<dbReference type="AlphaFoldDB" id="A0AA38VMB9"/>
<dbReference type="Gene3D" id="3.40.50.150">
    <property type="entry name" value="Vaccinia Virus protein VP39"/>
    <property type="match status" value="1"/>
</dbReference>
<evidence type="ECO:0000256" key="5">
    <source>
        <dbReference type="ARBA" id="ARBA00022884"/>
    </source>
</evidence>
<evidence type="ECO:0000256" key="8">
    <source>
        <dbReference type="SAM" id="MobiDB-lite"/>
    </source>
</evidence>
<comment type="function">
    <text evidence="6">Mitochondrial transcription factor that confers selective promoter recognition on the core subunit of the yeast mitochondrial RNA polymerase. Interacts with DNA in a non-specific manner.</text>
</comment>
<dbReference type="InterPro" id="IPR001737">
    <property type="entry name" value="KsgA/Erm"/>
</dbReference>
<keyword evidence="4 7" id="KW-0949">S-adenosyl-L-methionine</keyword>
<dbReference type="InterPro" id="IPR029063">
    <property type="entry name" value="SAM-dependent_MTases_sf"/>
</dbReference>
<dbReference type="EC" id="2.1.1.-" evidence="7"/>
<keyword evidence="5" id="KW-0694">RNA-binding</keyword>
<keyword evidence="7" id="KW-0698">rRNA processing</keyword>
<evidence type="ECO:0000256" key="1">
    <source>
        <dbReference type="ARBA" id="ARBA00004173"/>
    </source>
</evidence>
<dbReference type="Proteomes" id="UP001174691">
    <property type="component" value="Unassembled WGS sequence"/>
</dbReference>
<dbReference type="InterPro" id="IPR023165">
    <property type="entry name" value="rRNA_Ade_diMease-like_C"/>
</dbReference>
<evidence type="ECO:0000256" key="2">
    <source>
        <dbReference type="ARBA" id="ARBA00022603"/>
    </source>
</evidence>
<comment type="subcellular location">
    <subcellularLocation>
        <location evidence="1">Mitochondrion</location>
    </subcellularLocation>
</comment>
<feature type="region of interest" description="Disordered" evidence="8">
    <location>
        <begin position="570"/>
        <end position="590"/>
    </location>
</feature>
<dbReference type="Pfam" id="PF00398">
    <property type="entry name" value="RrnaAD"/>
    <property type="match status" value="1"/>
</dbReference>